<dbReference type="EMBL" id="OX597840">
    <property type="protein sequence ID" value="CAI9741761.1"/>
    <property type="molecule type" value="Genomic_DNA"/>
</dbReference>
<organism evidence="1 2">
    <name type="scientific">Octopus vulgaris</name>
    <name type="common">Common octopus</name>
    <dbReference type="NCBI Taxonomy" id="6645"/>
    <lineage>
        <taxon>Eukaryota</taxon>
        <taxon>Metazoa</taxon>
        <taxon>Spiralia</taxon>
        <taxon>Lophotrochozoa</taxon>
        <taxon>Mollusca</taxon>
        <taxon>Cephalopoda</taxon>
        <taxon>Coleoidea</taxon>
        <taxon>Octopodiformes</taxon>
        <taxon>Octopoda</taxon>
        <taxon>Incirrata</taxon>
        <taxon>Octopodidae</taxon>
        <taxon>Octopus</taxon>
    </lineage>
</organism>
<gene>
    <name evidence="1" type="ORF">OCTVUL_1B009443</name>
</gene>
<dbReference type="Proteomes" id="UP001162480">
    <property type="component" value="Chromosome 27"/>
</dbReference>
<protein>
    <submittedName>
        <fullName evidence="1">Uncharacterized protein</fullName>
    </submittedName>
</protein>
<evidence type="ECO:0000313" key="2">
    <source>
        <dbReference type="Proteomes" id="UP001162480"/>
    </source>
</evidence>
<proteinExistence type="predicted"/>
<reference evidence="1" key="1">
    <citation type="submission" date="2023-08" db="EMBL/GenBank/DDBJ databases">
        <authorList>
            <person name="Alioto T."/>
            <person name="Alioto T."/>
            <person name="Gomez Garrido J."/>
        </authorList>
    </citation>
    <scope>NUCLEOTIDE SEQUENCE</scope>
</reference>
<dbReference type="AlphaFoldDB" id="A0AA36BY04"/>
<accession>A0AA36BY04</accession>
<sequence length="110" mass="13259">MEDDRMMALSKEERIPDRMMKLSKEERIEPTKNRYPARDKSYGMYRVVVPYEATPVCSPKDKKMWESSVVRQPHLNRMPSCRYGNFTEFTFRQMELPSWISQEQNLNYVI</sequence>
<name>A0AA36BY04_OCTVU</name>
<keyword evidence="2" id="KW-1185">Reference proteome</keyword>
<evidence type="ECO:0000313" key="1">
    <source>
        <dbReference type="EMBL" id="CAI9741761.1"/>
    </source>
</evidence>